<comment type="caution">
    <text evidence="2">The sequence shown here is derived from an EMBL/GenBank/DDBJ whole genome shotgun (WGS) entry which is preliminary data.</text>
</comment>
<feature type="compositionally biased region" description="Pro residues" evidence="1">
    <location>
        <begin position="32"/>
        <end position="51"/>
    </location>
</feature>
<evidence type="ECO:0000313" key="2">
    <source>
        <dbReference type="EMBL" id="KAG2483724.1"/>
    </source>
</evidence>
<keyword evidence="3" id="KW-1185">Reference proteome</keyword>
<gene>
    <name evidence="2" type="ORF">HYH03_017442</name>
</gene>
<sequence>MPSLPPPFQKQVVGADVMAHVAAAFQGVATLVPPPPGPPAPPPPPPAPTPTPAGAAGAKGPPRASCAPCPAPTPVVALEVAGRWTAACSVSARE</sequence>
<dbReference type="Proteomes" id="UP000612055">
    <property type="component" value="Unassembled WGS sequence"/>
</dbReference>
<reference evidence="2" key="1">
    <citation type="journal article" date="2020" name="bioRxiv">
        <title>Comparative genomics of Chlamydomonas.</title>
        <authorList>
            <person name="Craig R.J."/>
            <person name="Hasan A.R."/>
            <person name="Ness R.W."/>
            <person name="Keightley P.D."/>
        </authorList>
    </citation>
    <scope>NUCLEOTIDE SEQUENCE</scope>
    <source>
        <strain evidence="2">CCAP 11/70</strain>
    </source>
</reference>
<name>A0A835XPB3_9CHLO</name>
<accession>A0A835XPB3</accession>
<dbReference type="AlphaFoldDB" id="A0A835XPB3"/>
<organism evidence="2 3">
    <name type="scientific">Edaphochlamys debaryana</name>
    <dbReference type="NCBI Taxonomy" id="47281"/>
    <lineage>
        <taxon>Eukaryota</taxon>
        <taxon>Viridiplantae</taxon>
        <taxon>Chlorophyta</taxon>
        <taxon>core chlorophytes</taxon>
        <taxon>Chlorophyceae</taxon>
        <taxon>CS clade</taxon>
        <taxon>Chlamydomonadales</taxon>
        <taxon>Chlamydomonadales incertae sedis</taxon>
        <taxon>Edaphochlamys</taxon>
    </lineage>
</organism>
<proteinExistence type="predicted"/>
<protein>
    <submittedName>
        <fullName evidence="2">Uncharacterized protein</fullName>
    </submittedName>
</protein>
<feature type="region of interest" description="Disordered" evidence="1">
    <location>
        <begin position="32"/>
        <end position="67"/>
    </location>
</feature>
<dbReference type="EMBL" id="JAEHOE010000168">
    <property type="protein sequence ID" value="KAG2483724.1"/>
    <property type="molecule type" value="Genomic_DNA"/>
</dbReference>
<evidence type="ECO:0000313" key="3">
    <source>
        <dbReference type="Proteomes" id="UP000612055"/>
    </source>
</evidence>
<feature type="compositionally biased region" description="Low complexity" evidence="1">
    <location>
        <begin position="52"/>
        <end position="67"/>
    </location>
</feature>
<evidence type="ECO:0000256" key="1">
    <source>
        <dbReference type="SAM" id="MobiDB-lite"/>
    </source>
</evidence>